<sequence>MDGKLKTRRSRSQRDRVRRRDARNRSPSSCSDGERSPARDHASSQDRQKPNMTPSARATRPPRRKRRGSCSQEEDIIDGFAITSFVSLDSLELVLQKKTTVSLRATDMKERWDSQTPKRPRTLENGVTAPISENGLHEHGPLEHGAGSERDLDRGRERGKMRTYSKKNKQVKGLLGRLDGNGPSETTGVPWRSDTKDRLSESSGHSLSGRGYSCDSESDVDDKASDVGSEKLFSPTVSRGLTANETRDSKTCSSAQVSGLQRSQEQSSEVPFGPPIASPTLASPPTGSPAPAAAAAPPPATRALSPPPRPIKKEVAASAATPPLVKSQSQPQPGQRVPPPQRHALAVPSHLSHSSLQYDSPHSVSSGSSAGIGPSRHHASSSHHAVSRASPSAAPTLAISSLPGYSLPSPAHRHPAMFVSPTPLPPPPTLPTNGIAGHHPGAGYPEHNLLRQELNSRFLVQSSDRSGAPPTPSLLRAEFHQHQHTHQHQHQHTHQHTFTPYPGGLPPATIITPPAAPPMFDKYAPKLDSPFLRHSFFPTCPPGMPGLGPLLPHAGPFSQLQGAFQPKDIGVRPGAAPHTLLQKDPRVSDPFRTLVRKPGKWCALHVQIAWKIHQHQQKMKQMQLEPHKLDLSGKLDLLSRSPGPAAVFPGLPYPHELARPLFSSSGSGHPAASPYGPSPHHSHFLPTSALADPLSRSGTFGGLGTLSANAFGGLGSPSLASAGVFAHKEAHGLPAFGSPHHDPWNRLHRTPSSFPTPPQWPKPEPERSRSEKESEKRESSIAKEERERERDSRHSTRSSPASTPASYQISSLIRSSSASDMGRHQGGGVERHREADREPLERQRDLDVKVKESQERRPSPGTKPVLPETHAPPKDPPSGDVLHYAKHELKIKEERKDEQEVPTGSSDSAPRPLPAHHLPRHSQASPRCSDPSIPSSLHGPHLPHSLPLPLGPMHTMGSLSSLDRARMPHFLGVSPLPASRERLPHPAFAWGSPLREAYHSLDLQRRLELPGQRFQALYDSERPFRDREPHDYSHHEQQLLEVRREQERDRLRLREELDRARLHQLHQSPMEGHLPHMPPFMSALGGLHYPRLSPSAPHSGLLNRTPPTATLGAPPPLVPAGSGRPTSPRRTVPDPRDYSPSRSHKEVEAR</sequence>
<evidence type="ECO:0000313" key="4">
    <source>
        <dbReference type="Ensembl" id="ENSPKIP00000007303.1"/>
    </source>
</evidence>
<dbReference type="AlphaFoldDB" id="A0A3B3QMG6"/>
<feature type="compositionally biased region" description="Low complexity" evidence="3">
    <location>
        <begin position="934"/>
        <end position="949"/>
    </location>
</feature>
<evidence type="ECO:0000256" key="1">
    <source>
        <dbReference type="ARBA" id="ARBA00022553"/>
    </source>
</evidence>
<dbReference type="PRINTS" id="PR02044">
    <property type="entry name" value="FIBROSIN1LPF"/>
</dbReference>
<reference evidence="4" key="1">
    <citation type="submission" date="2025-08" db="UniProtKB">
        <authorList>
            <consortium name="Ensembl"/>
        </authorList>
    </citation>
    <scope>IDENTIFICATION</scope>
</reference>
<feature type="region of interest" description="Disordered" evidence="3">
    <location>
        <begin position="1095"/>
        <end position="1150"/>
    </location>
</feature>
<keyword evidence="5" id="KW-1185">Reference proteome</keyword>
<feature type="compositionally biased region" description="Polar residues" evidence="3">
    <location>
        <begin position="251"/>
        <end position="269"/>
    </location>
</feature>
<feature type="compositionally biased region" description="Basic and acidic residues" evidence="3">
    <location>
        <begin position="829"/>
        <end position="858"/>
    </location>
</feature>
<proteinExistence type="predicted"/>
<reference evidence="4" key="2">
    <citation type="submission" date="2025-09" db="UniProtKB">
        <authorList>
            <consortium name="Ensembl"/>
        </authorList>
    </citation>
    <scope>IDENTIFICATION</scope>
</reference>
<feature type="compositionally biased region" description="Basic residues" evidence="3">
    <location>
        <begin position="161"/>
        <end position="170"/>
    </location>
</feature>
<feature type="compositionally biased region" description="Low complexity" evidence="3">
    <location>
        <begin position="278"/>
        <end position="295"/>
    </location>
</feature>
<feature type="compositionally biased region" description="Basic and acidic residues" evidence="3">
    <location>
        <begin position="883"/>
        <end position="899"/>
    </location>
</feature>
<feature type="compositionally biased region" description="Basic and acidic residues" evidence="3">
    <location>
        <begin position="135"/>
        <end position="160"/>
    </location>
</feature>
<protein>
    <submittedName>
        <fullName evidence="4">Fibrosin like 1</fullName>
    </submittedName>
</protein>
<dbReference type="Ensembl" id="ENSPKIT00000031354.1">
    <property type="protein sequence ID" value="ENSPKIP00000007303.1"/>
    <property type="gene ID" value="ENSPKIG00000023251.1"/>
</dbReference>
<feature type="compositionally biased region" description="Polar residues" evidence="3">
    <location>
        <begin position="235"/>
        <end position="244"/>
    </location>
</feature>
<feature type="region of interest" description="Disordered" evidence="3">
    <location>
        <begin position="736"/>
        <end position="949"/>
    </location>
</feature>
<dbReference type="Pfam" id="PF15336">
    <property type="entry name" value="Auts2"/>
    <property type="match status" value="1"/>
</dbReference>
<dbReference type="Proteomes" id="UP000261540">
    <property type="component" value="Unplaced"/>
</dbReference>
<feature type="coiled-coil region" evidence="2">
    <location>
        <begin position="1036"/>
        <end position="1063"/>
    </location>
</feature>
<dbReference type="InterPro" id="IPR023246">
    <property type="entry name" value="AUTS2"/>
</dbReference>
<evidence type="ECO:0000256" key="2">
    <source>
        <dbReference type="SAM" id="Coils"/>
    </source>
</evidence>
<dbReference type="GeneTree" id="ENSGT00940000160709"/>
<feature type="compositionally biased region" description="Pro residues" evidence="3">
    <location>
        <begin position="296"/>
        <end position="309"/>
    </location>
</feature>
<dbReference type="STRING" id="1676925.ENSPKIP00000007303"/>
<accession>A0A3B3QMG6</accession>
<feature type="compositionally biased region" description="Low complexity" evidence="3">
    <location>
        <begin position="360"/>
        <end position="374"/>
    </location>
</feature>
<feature type="compositionally biased region" description="Basic and acidic residues" evidence="3">
    <location>
        <begin position="1131"/>
        <end position="1150"/>
    </location>
</feature>
<dbReference type="PANTHER" id="PTHR14429">
    <property type="entry name" value="FIBROSIN FAMILY MEMBER"/>
    <property type="match status" value="1"/>
</dbReference>
<feature type="compositionally biased region" description="Low complexity" evidence="3">
    <location>
        <begin position="663"/>
        <end position="679"/>
    </location>
</feature>
<organism evidence="4 5">
    <name type="scientific">Paramormyrops kingsleyae</name>
    <dbReference type="NCBI Taxonomy" id="1676925"/>
    <lineage>
        <taxon>Eukaryota</taxon>
        <taxon>Metazoa</taxon>
        <taxon>Chordata</taxon>
        <taxon>Craniata</taxon>
        <taxon>Vertebrata</taxon>
        <taxon>Euteleostomi</taxon>
        <taxon>Actinopterygii</taxon>
        <taxon>Neopterygii</taxon>
        <taxon>Teleostei</taxon>
        <taxon>Osteoglossocephala</taxon>
        <taxon>Osteoglossomorpha</taxon>
        <taxon>Osteoglossiformes</taxon>
        <taxon>Mormyridae</taxon>
        <taxon>Paramormyrops</taxon>
    </lineage>
</organism>
<feature type="region of interest" description="Disordered" evidence="3">
    <location>
        <begin position="662"/>
        <end position="681"/>
    </location>
</feature>
<feature type="region of interest" description="Disordered" evidence="3">
    <location>
        <begin position="131"/>
        <end position="392"/>
    </location>
</feature>
<keyword evidence="2" id="KW-0175">Coiled coil</keyword>
<feature type="compositionally biased region" description="Low complexity" evidence="3">
    <location>
        <begin position="797"/>
        <end position="819"/>
    </location>
</feature>
<feature type="compositionally biased region" description="Basic and acidic residues" evidence="3">
    <location>
        <begin position="763"/>
        <end position="794"/>
    </location>
</feature>
<feature type="compositionally biased region" description="Basic residues" evidence="3">
    <location>
        <begin position="1"/>
        <end position="22"/>
    </location>
</feature>
<evidence type="ECO:0000256" key="3">
    <source>
        <dbReference type="SAM" id="MobiDB-lite"/>
    </source>
</evidence>
<name>A0A3B3QMG6_9TELE</name>
<feature type="compositionally biased region" description="Low complexity" evidence="3">
    <location>
        <begin position="382"/>
        <end position="392"/>
    </location>
</feature>
<dbReference type="PANTHER" id="PTHR14429:SF20">
    <property type="entry name" value="FIBROSIN-1-LIKE PROTEIN"/>
    <property type="match status" value="1"/>
</dbReference>
<feature type="compositionally biased region" description="Basic and acidic residues" evidence="3">
    <location>
        <begin position="32"/>
        <end position="49"/>
    </location>
</feature>
<keyword evidence="1" id="KW-0597">Phosphoprotein</keyword>
<evidence type="ECO:0000313" key="5">
    <source>
        <dbReference type="Proteomes" id="UP000261540"/>
    </source>
</evidence>
<feature type="region of interest" description="Disordered" evidence="3">
    <location>
        <begin position="1"/>
        <end position="72"/>
    </location>
</feature>